<reference evidence="4 5" key="1">
    <citation type="journal article" date="2018" name="BMC Genomics">
        <title>Whole genome analysis reveals the diversity and evolutionary relationships between necrotic enteritis-causing strains of Clostridium perfringens.</title>
        <authorList>
            <person name="Lacey J.A."/>
            <person name="Allnutt T.R."/>
            <person name="Vezina B."/>
            <person name="Van T.T.H."/>
            <person name="Stent T."/>
            <person name="Han X."/>
            <person name="Rood J.I."/>
            <person name="Wade B."/>
            <person name="Keyburn A.L."/>
            <person name="Seeman T."/>
            <person name="Chen H."/>
            <person name="Haring V."/>
            <person name="Johanesen P.A."/>
            <person name="Lyras D."/>
            <person name="Moore R.J."/>
        </authorList>
    </citation>
    <scope>NUCLEOTIDE SEQUENCE [LARGE SCALE GENOMIC DNA]</scope>
    <source>
        <strain evidence="4 5">EUR-NE15</strain>
    </source>
</reference>
<dbReference type="GO" id="GO:0000150">
    <property type="term" value="F:DNA strand exchange activity"/>
    <property type="evidence" value="ECO:0007669"/>
    <property type="project" value="InterPro"/>
</dbReference>
<feature type="domain" description="Recombinase" evidence="3">
    <location>
        <begin position="172"/>
        <end position="298"/>
    </location>
</feature>
<name>A0AB37C2F2_CLOPF</name>
<dbReference type="SMART" id="SM00857">
    <property type="entry name" value="Resolvase"/>
    <property type="match status" value="1"/>
</dbReference>
<dbReference type="SUPFAM" id="SSF53041">
    <property type="entry name" value="Resolvase-like"/>
    <property type="match status" value="1"/>
</dbReference>
<dbReference type="InterPro" id="IPR025827">
    <property type="entry name" value="Zn_ribbon_recom_dom"/>
</dbReference>
<dbReference type="Pfam" id="PF07508">
    <property type="entry name" value="Recombinase"/>
    <property type="match status" value="1"/>
</dbReference>
<keyword evidence="1" id="KW-0175">Coiled coil</keyword>
<evidence type="ECO:0000313" key="4">
    <source>
        <dbReference type="EMBL" id="PWX37196.1"/>
    </source>
</evidence>
<evidence type="ECO:0000256" key="1">
    <source>
        <dbReference type="SAM" id="Coils"/>
    </source>
</evidence>
<dbReference type="AlphaFoldDB" id="A0AB37C2F2"/>
<dbReference type="EMBL" id="PJTB01000006">
    <property type="protein sequence ID" value="PWX37196.1"/>
    <property type="molecule type" value="Genomic_DNA"/>
</dbReference>
<accession>A0AB37C2F2</accession>
<feature type="coiled-coil region" evidence="1">
    <location>
        <begin position="379"/>
        <end position="488"/>
    </location>
</feature>
<sequence length="517" mass="60635">MNNNIACYIRVSTDKEDQQKSLDRQRILLKEQFKDSNISLYSDTGTGTSFNRVGFKQLLFDCGLNARKLRDGRITFEADLTRDSIYNEIIVLSSSRFARNIAIIDILRVLWDYKKVNVKFLDVQKDSSNSSDMILLQMFFAMAENEVKETSVRTKRGNKTSIIQNRIRNNSIFGWDFDRETNSLIANLKEKVIVEFIFKTSLTNGLKKTAKIVNEKGYRTKKGNLWTDSTIKTLITNPKYKGYNVRNKFNNINLFTESKTKYVKKEDWIIQKNERIEPLVSEELWEEVQNALEERCRSGNRGQNARIYDTRGKIKCNCGANYTRCVTTRVADKPREQHYLICGNKKKYGKSYCSSENITVGMLDNFIEEQRMNYYKNIQLQIQIKIIQLENELEKINNNEIFNTKDKENKLEILKNKLEKLIDTFIASSETMQEVLQNKINEIEKEISKLELEIANSKSINFNREKHQRDINSKITKLRDNLKTLSNKELTRKEWLDKVESITINSKLDFKVKYNLE</sequence>
<dbReference type="PROSITE" id="PS51736">
    <property type="entry name" value="RECOMBINASES_3"/>
    <property type="match status" value="1"/>
</dbReference>
<dbReference type="PROSITE" id="PS51737">
    <property type="entry name" value="RECOMBINASE_DNA_BIND"/>
    <property type="match status" value="1"/>
</dbReference>
<gene>
    <name evidence="4" type="ORF">CYK91_13640</name>
</gene>
<dbReference type="Pfam" id="PF00239">
    <property type="entry name" value="Resolvase"/>
    <property type="match status" value="1"/>
</dbReference>
<dbReference type="InterPro" id="IPR011109">
    <property type="entry name" value="DNA_bind_recombinase_dom"/>
</dbReference>
<dbReference type="Proteomes" id="UP000247117">
    <property type="component" value="Unassembled WGS sequence"/>
</dbReference>
<evidence type="ECO:0000259" key="3">
    <source>
        <dbReference type="PROSITE" id="PS51737"/>
    </source>
</evidence>
<comment type="caution">
    <text evidence="4">The sequence shown here is derived from an EMBL/GenBank/DDBJ whole genome shotgun (WGS) entry which is preliminary data.</text>
</comment>
<protein>
    <submittedName>
        <fullName evidence="4">Serine recombinase</fullName>
    </submittedName>
</protein>
<dbReference type="Gene3D" id="3.40.50.1390">
    <property type="entry name" value="Resolvase, N-terminal catalytic domain"/>
    <property type="match status" value="1"/>
</dbReference>
<dbReference type="InterPro" id="IPR038109">
    <property type="entry name" value="DNA_bind_recomb_sf"/>
</dbReference>
<dbReference type="Gene3D" id="3.90.1750.20">
    <property type="entry name" value="Putative Large Serine Recombinase, Chain B, Domain 2"/>
    <property type="match status" value="1"/>
</dbReference>
<proteinExistence type="predicted"/>
<organism evidence="4 5">
    <name type="scientific">Clostridium perfringens</name>
    <dbReference type="NCBI Taxonomy" id="1502"/>
    <lineage>
        <taxon>Bacteria</taxon>
        <taxon>Bacillati</taxon>
        <taxon>Bacillota</taxon>
        <taxon>Clostridia</taxon>
        <taxon>Eubacteriales</taxon>
        <taxon>Clostridiaceae</taxon>
        <taxon>Clostridium</taxon>
    </lineage>
</organism>
<dbReference type="InterPro" id="IPR050639">
    <property type="entry name" value="SSR_resolvase"/>
</dbReference>
<dbReference type="Pfam" id="PF13408">
    <property type="entry name" value="Zn_ribbon_recom"/>
    <property type="match status" value="1"/>
</dbReference>
<feature type="domain" description="Resolvase/invertase-type recombinase catalytic" evidence="2">
    <location>
        <begin position="4"/>
        <end position="165"/>
    </location>
</feature>
<dbReference type="PANTHER" id="PTHR30461:SF23">
    <property type="entry name" value="DNA RECOMBINASE-RELATED"/>
    <property type="match status" value="1"/>
</dbReference>
<dbReference type="CDD" id="cd03768">
    <property type="entry name" value="SR_ResInv"/>
    <property type="match status" value="1"/>
</dbReference>
<evidence type="ECO:0000313" key="5">
    <source>
        <dbReference type="Proteomes" id="UP000247117"/>
    </source>
</evidence>
<evidence type="ECO:0000259" key="2">
    <source>
        <dbReference type="PROSITE" id="PS51736"/>
    </source>
</evidence>
<dbReference type="PANTHER" id="PTHR30461">
    <property type="entry name" value="DNA-INVERTASE FROM LAMBDOID PROPHAGE"/>
    <property type="match status" value="1"/>
</dbReference>
<dbReference type="InterPro" id="IPR006119">
    <property type="entry name" value="Resolv_N"/>
</dbReference>
<dbReference type="InterPro" id="IPR036162">
    <property type="entry name" value="Resolvase-like_N_sf"/>
</dbReference>
<dbReference type="RefSeq" id="WP_110083393.1">
    <property type="nucleotide sequence ID" value="NZ_PJTB01000006.1"/>
</dbReference>
<dbReference type="GO" id="GO:0003677">
    <property type="term" value="F:DNA binding"/>
    <property type="evidence" value="ECO:0007669"/>
    <property type="project" value="InterPro"/>
</dbReference>